<evidence type="ECO:0000259" key="2">
    <source>
        <dbReference type="Pfam" id="PF00496"/>
    </source>
</evidence>
<name>A0A5C4VPI4_9ACTN</name>
<dbReference type="PANTHER" id="PTHR30290">
    <property type="entry name" value="PERIPLASMIC BINDING COMPONENT OF ABC TRANSPORTER"/>
    <property type="match status" value="1"/>
</dbReference>
<feature type="chain" id="PRO_5022965127" evidence="1">
    <location>
        <begin position="31"/>
        <end position="256"/>
    </location>
</feature>
<accession>A0A5C4VPI4</accession>
<evidence type="ECO:0000313" key="4">
    <source>
        <dbReference type="Proteomes" id="UP000313231"/>
    </source>
</evidence>
<protein>
    <submittedName>
        <fullName evidence="3">ABC transporter substrate-binding protein</fullName>
    </submittedName>
</protein>
<dbReference type="InterPro" id="IPR039424">
    <property type="entry name" value="SBP_5"/>
</dbReference>
<dbReference type="AlphaFoldDB" id="A0A5C4VPI4"/>
<evidence type="ECO:0000313" key="3">
    <source>
        <dbReference type="EMBL" id="TNM37760.1"/>
    </source>
</evidence>
<dbReference type="RefSeq" id="WP_240044548.1">
    <property type="nucleotide sequence ID" value="NZ_VDMP01000026.1"/>
</dbReference>
<comment type="caution">
    <text evidence="3">The sequence shown here is derived from an EMBL/GenBank/DDBJ whole genome shotgun (WGS) entry which is preliminary data.</text>
</comment>
<dbReference type="PANTHER" id="PTHR30290:SF65">
    <property type="entry name" value="MONOACYL PHOSPHATIDYLINOSITOL TETRAMANNOSIDE-BINDING PROTEIN LPQW-RELATED"/>
    <property type="match status" value="1"/>
</dbReference>
<sequence>MPRSRPRSLVQVAIPLAAALALSGCFSGEATDTGTDDRISVVHMQPPRSGLSPLSDDAFKLSRWSSAETLVTLDGGGDAKPGLATEWERIDALTWRFEIRENVTFHNGEPLTADDVANSLQHAIDATPVPRILDGADLSVGVEGEHGVVITTGKPDPLLPHRLSSPQLAIFDDAAYTESGVNPIGTGTGPFELVDVDGVTAATLDRYDDYWGEPALSAGIDVRFVPDGTARSAALRTGEADIVEAIPAGQAASVDE</sequence>
<keyword evidence="4" id="KW-1185">Reference proteome</keyword>
<dbReference type="Gene3D" id="3.40.190.10">
    <property type="entry name" value="Periplasmic binding protein-like II"/>
    <property type="match status" value="1"/>
</dbReference>
<dbReference type="Pfam" id="PF00496">
    <property type="entry name" value="SBP_bac_5"/>
    <property type="match status" value="1"/>
</dbReference>
<feature type="domain" description="Solute-binding protein family 5" evidence="2">
    <location>
        <begin position="80"/>
        <end position="255"/>
    </location>
</feature>
<dbReference type="PROSITE" id="PS51257">
    <property type="entry name" value="PROKAR_LIPOPROTEIN"/>
    <property type="match status" value="1"/>
</dbReference>
<keyword evidence="1" id="KW-0732">Signal</keyword>
<proteinExistence type="predicted"/>
<dbReference type="Proteomes" id="UP000313231">
    <property type="component" value="Unassembled WGS sequence"/>
</dbReference>
<dbReference type="EMBL" id="VDMP01000026">
    <property type="protein sequence ID" value="TNM37760.1"/>
    <property type="molecule type" value="Genomic_DNA"/>
</dbReference>
<feature type="signal peptide" evidence="1">
    <location>
        <begin position="1"/>
        <end position="30"/>
    </location>
</feature>
<evidence type="ECO:0000256" key="1">
    <source>
        <dbReference type="SAM" id="SignalP"/>
    </source>
</evidence>
<organism evidence="3 4">
    <name type="scientific">Nocardioides albidus</name>
    <dbReference type="NCBI Taxonomy" id="1517589"/>
    <lineage>
        <taxon>Bacteria</taxon>
        <taxon>Bacillati</taxon>
        <taxon>Actinomycetota</taxon>
        <taxon>Actinomycetes</taxon>
        <taxon>Propionibacteriales</taxon>
        <taxon>Nocardioidaceae</taxon>
        <taxon>Nocardioides</taxon>
    </lineage>
</organism>
<dbReference type="GO" id="GO:1904680">
    <property type="term" value="F:peptide transmembrane transporter activity"/>
    <property type="evidence" value="ECO:0007669"/>
    <property type="project" value="TreeGrafter"/>
</dbReference>
<reference evidence="3 4" key="1">
    <citation type="journal article" date="2016" name="Int. J. Syst. Evol. Microbiol.">
        <title>Nocardioides albidus sp. nov., an actinobacterium isolated from garden soil.</title>
        <authorList>
            <person name="Singh H."/>
            <person name="Du J."/>
            <person name="Trinh H."/>
            <person name="Won K."/>
            <person name="Yang J.E."/>
            <person name="Yin C."/>
            <person name="Kook M."/>
            <person name="Yi T.H."/>
        </authorList>
    </citation>
    <scope>NUCLEOTIDE SEQUENCE [LARGE SCALE GENOMIC DNA]</scope>
    <source>
        <strain evidence="3 4">CCTCC AB 2015297</strain>
    </source>
</reference>
<dbReference type="InterPro" id="IPR000914">
    <property type="entry name" value="SBP_5_dom"/>
</dbReference>
<dbReference type="SUPFAM" id="SSF53850">
    <property type="entry name" value="Periplasmic binding protein-like II"/>
    <property type="match status" value="1"/>
</dbReference>
<gene>
    <name evidence="3" type="ORF">FHP29_16245</name>
</gene>
<dbReference type="GO" id="GO:0015833">
    <property type="term" value="P:peptide transport"/>
    <property type="evidence" value="ECO:0007669"/>
    <property type="project" value="TreeGrafter"/>
</dbReference>
<feature type="non-terminal residue" evidence="3">
    <location>
        <position position="256"/>
    </location>
</feature>